<gene>
    <name evidence="3" type="ORF">LNKW23_01090</name>
</gene>
<organism evidence="3 4">
    <name type="scientific">Paralimibaculum aggregatum</name>
    <dbReference type="NCBI Taxonomy" id="3036245"/>
    <lineage>
        <taxon>Bacteria</taxon>
        <taxon>Pseudomonadati</taxon>
        <taxon>Pseudomonadota</taxon>
        <taxon>Alphaproteobacteria</taxon>
        <taxon>Rhodobacterales</taxon>
        <taxon>Paracoccaceae</taxon>
        <taxon>Paralimibaculum</taxon>
    </lineage>
</organism>
<name>A0ABQ6LBW9_9RHOB</name>
<evidence type="ECO:0000256" key="1">
    <source>
        <dbReference type="SAM" id="Phobius"/>
    </source>
</evidence>
<comment type="caution">
    <text evidence="3">The sequence shown here is derived from an EMBL/GenBank/DDBJ whole genome shotgun (WGS) entry which is preliminary data.</text>
</comment>
<evidence type="ECO:0000313" key="4">
    <source>
        <dbReference type="Proteomes" id="UP001239909"/>
    </source>
</evidence>
<evidence type="ECO:0000259" key="2">
    <source>
        <dbReference type="Pfam" id="PF00892"/>
    </source>
</evidence>
<dbReference type="InterPro" id="IPR037185">
    <property type="entry name" value="EmrE-like"/>
</dbReference>
<dbReference type="InterPro" id="IPR000620">
    <property type="entry name" value="EamA_dom"/>
</dbReference>
<keyword evidence="4" id="KW-1185">Reference proteome</keyword>
<keyword evidence="1" id="KW-0812">Transmembrane</keyword>
<dbReference type="RefSeq" id="WP_285669523.1">
    <property type="nucleotide sequence ID" value="NZ_BSYI01000001.1"/>
</dbReference>
<feature type="transmembrane region" description="Helical" evidence="1">
    <location>
        <begin position="244"/>
        <end position="264"/>
    </location>
</feature>
<dbReference type="SUPFAM" id="SSF103481">
    <property type="entry name" value="Multidrug resistance efflux transporter EmrE"/>
    <property type="match status" value="2"/>
</dbReference>
<keyword evidence="1" id="KW-1133">Transmembrane helix</keyword>
<dbReference type="PANTHER" id="PTHR22911:SF103">
    <property type="entry name" value="BLR2811 PROTEIN"/>
    <property type="match status" value="1"/>
</dbReference>
<dbReference type="EMBL" id="BSYI01000001">
    <property type="protein sequence ID" value="GMG80897.1"/>
    <property type="molecule type" value="Genomic_DNA"/>
</dbReference>
<evidence type="ECO:0000313" key="3">
    <source>
        <dbReference type="EMBL" id="GMG80897.1"/>
    </source>
</evidence>
<dbReference type="PANTHER" id="PTHR22911">
    <property type="entry name" value="ACYL-MALONYL CONDENSING ENZYME-RELATED"/>
    <property type="match status" value="1"/>
</dbReference>
<feature type="transmembrane region" description="Helical" evidence="1">
    <location>
        <begin position="270"/>
        <end position="287"/>
    </location>
</feature>
<feature type="transmembrane region" description="Helical" evidence="1">
    <location>
        <begin position="50"/>
        <end position="69"/>
    </location>
</feature>
<sequence>MIARLRAGADALAPETRGALGIVTAMFLFICMDTMAKYLSGHMPPMQVVWARYTGQTLLLVAIFLPRLGQVLRTSNIRIQLLRSVLLFAATSLFFTGLSVLPLAEANALMEMAPLLITILAALVLREQVGPRRWAGVVVGLIGALIILRPGLGVFQPASLLVVMAACCLAGFQVATRAMSGSDSIWTTMLYTTLIGSIAASLAMPFVWETPETRFLPFLLVIGCIGFVGHLCLVWALSQAPASLLAPFSYTQMVWAIALGWIVFGEFPDTATLVGAGVIICAGLYVWHRERIRKVPSARPAR</sequence>
<feature type="transmembrane region" description="Helical" evidence="1">
    <location>
        <begin position="134"/>
        <end position="152"/>
    </location>
</feature>
<feature type="transmembrane region" description="Helical" evidence="1">
    <location>
        <begin position="188"/>
        <end position="208"/>
    </location>
</feature>
<keyword evidence="1" id="KW-0472">Membrane</keyword>
<reference evidence="3 4" key="1">
    <citation type="submission" date="2023-04" db="EMBL/GenBank/DDBJ databases">
        <title>Marinoamorphus aggregata gen. nov., sp. Nov., isolate from tissue of brittle star Ophioplocus japonicus.</title>
        <authorList>
            <person name="Kawano K."/>
            <person name="Sawayama S."/>
            <person name="Nakagawa S."/>
        </authorList>
    </citation>
    <scope>NUCLEOTIDE SEQUENCE [LARGE SCALE GENOMIC DNA]</scope>
    <source>
        <strain evidence="3 4">NKW23</strain>
    </source>
</reference>
<accession>A0ABQ6LBW9</accession>
<feature type="transmembrane region" description="Helical" evidence="1">
    <location>
        <begin position="158"/>
        <end position="176"/>
    </location>
</feature>
<dbReference type="Gene3D" id="1.10.3730.20">
    <property type="match status" value="1"/>
</dbReference>
<feature type="transmembrane region" description="Helical" evidence="1">
    <location>
        <begin position="107"/>
        <end position="125"/>
    </location>
</feature>
<proteinExistence type="predicted"/>
<feature type="domain" description="EamA" evidence="2">
    <location>
        <begin position="158"/>
        <end position="282"/>
    </location>
</feature>
<protein>
    <submittedName>
        <fullName evidence="3">DMT family transporter</fullName>
    </submittedName>
</protein>
<feature type="transmembrane region" description="Helical" evidence="1">
    <location>
        <begin position="81"/>
        <end position="101"/>
    </location>
</feature>
<feature type="domain" description="EamA" evidence="2">
    <location>
        <begin position="17"/>
        <end position="148"/>
    </location>
</feature>
<dbReference type="Proteomes" id="UP001239909">
    <property type="component" value="Unassembled WGS sequence"/>
</dbReference>
<feature type="transmembrane region" description="Helical" evidence="1">
    <location>
        <begin position="20"/>
        <end position="38"/>
    </location>
</feature>
<dbReference type="Pfam" id="PF00892">
    <property type="entry name" value="EamA"/>
    <property type="match status" value="2"/>
</dbReference>
<feature type="transmembrane region" description="Helical" evidence="1">
    <location>
        <begin position="214"/>
        <end position="237"/>
    </location>
</feature>